<feature type="coiled-coil region" evidence="1">
    <location>
        <begin position="89"/>
        <end position="162"/>
    </location>
</feature>
<dbReference type="Proteomes" id="UP001311232">
    <property type="component" value="Unassembled WGS sequence"/>
</dbReference>
<accession>A0AAV9RU78</accession>
<dbReference type="AlphaFoldDB" id="A0AAV9RU78"/>
<name>A0AAV9RU78_9TELE</name>
<proteinExistence type="predicted"/>
<evidence type="ECO:0000313" key="3">
    <source>
        <dbReference type="Proteomes" id="UP001311232"/>
    </source>
</evidence>
<evidence type="ECO:0000256" key="1">
    <source>
        <dbReference type="SAM" id="Coils"/>
    </source>
</evidence>
<comment type="caution">
    <text evidence="2">The sequence shown here is derived from an EMBL/GenBank/DDBJ whole genome shotgun (WGS) entry which is preliminary data.</text>
</comment>
<protein>
    <submittedName>
        <fullName evidence="2">Uncharacterized protein</fullName>
    </submittedName>
</protein>
<keyword evidence="1" id="KW-0175">Coiled coil</keyword>
<reference evidence="2 3" key="1">
    <citation type="submission" date="2021-06" db="EMBL/GenBank/DDBJ databases">
        <authorList>
            <person name="Palmer J.M."/>
        </authorList>
    </citation>
    <scope>NUCLEOTIDE SEQUENCE [LARGE SCALE GENOMIC DNA]</scope>
    <source>
        <strain evidence="2 3">MEX-2019</strain>
        <tissue evidence="2">Muscle</tissue>
    </source>
</reference>
<keyword evidence="3" id="KW-1185">Reference proteome</keyword>
<evidence type="ECO:0000313" key="2">
    <source>
        <dbReference type="EMBL" id="KAK5612553.1"/>
    </source>
</evidence>
<organism evidence="2 3">
    <name type="scientific">Crenichthys baileyi</name>
    <name type="common">White River springfish</name>
    <dbReference type="NCBI Taxonomy" id="28760"/>
    <lineage>
        <taxon>Eukaryota</taxon>
        <taxon>Metazoa</taxon>
        <taxon>Chordata</taxon>
        <taxon>Craniata</taxon>
        <taxon>Vertebrata</taxon>
        <taxon>Euteleostomi</taxon>
        <taxon>Actinopterygii</taxon>
        <taxon>Neopterygii</taxon>
        <taxon>Teleostei</taxon>
        <taxon>Neoteleostei</taxon>
        <taxon>Acanthomorphata</taxon>
        <taxon>Ovalentaria</taxon>
        <taxon>Atherinomorphae</taxon>
        <taxon>Cyprinodontiformes</taxon>
        <taxon>Goodeidae</taxon>
        <taxon>Crenichthys</taxon>
    </lineage>
</organism>
<sequence length="252" mass="28999">MSKLKVRDFRVSKQDGDSLTKWLPIKSQKPPLFKKLQDIKNTKEKFKMHKSKPNKTPLSRHLILQVEETDEESTASLSDSEVSLVANDVANKTANLQTILQELRESRRENGEGFREVKEEIKNINGRLDEAEMCIMEAENKIQQIEEAAMKQSKAQDEIEAKLIGLEVRARQNLIQDKLDIPTSRDLGIEELAALWDPEPHTTLPHQNNKSHDESRLRCHHDSTIYNMGGQNKECYLDQLFGPGLERQIRSF</sequence>
<dbReference type="EMBL" id="JAHHUM010001380">
    <property type="protein sequence ID" value="KAK5612553.1"/>
    <property type="molecule type" value="Genomic_DNA"/>
</dbReference>
<gene>
    <name evidence="2" type="ORF">CRENBAI_011851</name>
</gene>